<dbReference type="EMBL" id="UINC01115158">
    <property type="protein sequence ID" value="SVC85979.1"/>
    <property type="molecule type" value="Genomic_DNA"/>
</dbReference>
<proteinExistence type="predicted"/>
<gene>
    <name evidence="1" type="ORF">METZ01_LOCUS338833</name>
</gene>
<accession>A0A382QKC6</accession>
<protein>
    <recommendedName>
        <fullName evidence="2">Peptidoglycan binding-like domain-containing protein</fullName>
    </recommendedName>
</protein>
<organism evidence="1">
    <name type="scientific">marine metagenome</name>
    <dbReference type="NCBI Taxonomy" id="408172"/>
    <lineage>
        <taxon>unclassified sequences</taxon>
        <taxon>metagenomes</taxon>
        <taxon>ecological metagenomes</taxon>
    </lineage>
</organism>
<sequence>MGTKIMKYNGVVGRCTNDAIKIFQYKWAKEWMT</sequence>
<name>A0A382QKC6_9ZZZZ</name>
<evidence type="ECO:0000313" key="1">
    <source>
        <dbReference type="EMBL" id="SVC85979.1"/>
    </source>
</evidence>
<reference evidence="1" key="1">
    <citation type="submission" date="2018-05" db="EMBL/GenBank/DDBJ databases">
        <authorList>
            <person name="Lanie J.A."/>
            <person name="Ng W.-L."/>
            <person name="Kazmierczak K.M."/>
            <person name="Andrzejewski T.M."/>
            <person name="Davidsen T.M."/>
            <person name="Wayne K.J."/>
            <person name="Tettelin H."/>
            <person name="Glass J.I."/>
            <person name="Rusch D."/>
            <person name="Podicherti R."/>
            <person name="Tsui H.-C.T."/>
            <person name="Winkler M.E."/>
        </authorList>
    </citation>
    <scope>NUCLEOTIDE SEQUENCE</scope>
</reference>
<evidence type="ECO:0008006" key="2">
    <source>
        <dbReference type="Google" id="ProtNLM"/>
    </source>
</evidence>
<dbReference type="AlphaFoldDB" id="A0A382QKC6"/>